<feature type="region of interest" description="Disordered" evidence="1">
    <location>
        <begin position="118"/>
        <end position="139"/>
    </location>
</feature>
<evidence type="ECO:0000256" key="1">
    <source>
        <dbReference type="SAM" id="MobiDB-lite"/>
    </source>
</evidence>
<evidence type="ECO:0000313" key="3">
    <source>
        <dbReference type="Proteomes" id="UP000248349"/>
    </source>
</evidence>
<organism evidence="2 3">
    <name type="scientific">Aspergillus saccharolyticus JOP 1030-1</name>
    <dbReference type="NCBI Taxonomy" id="1450539"/>
    <lineage>
        <taxon>Eukaryota</taxon>
        <taxon>Fungi</taxon>
        <taxon>Dikarya</taxon>
        <taxon>Ascomycota</taxon>
        <taxon>Pezizomycotina</taxon>
        <taxon>Eurotiomycetes</taxon>
        <taxon>Eurotiomycetidae</taxon>
        <taxon>Eurotiales</taxon>
        <taxon>Aspergillaceae</taxon>
        <taxon>Aspergillus</taxon>
        <taxon>Aspergillus subgen. Circumdati</taxon>
    </lineage>
</organism>
<dbReference type="GeneID" id="37081136"/>
<accession>A0A318ZCZ1</accession>
<proteinExistence type="predicted"/>
<dbReference type="EMBL" id="KZ821232">
    <property type="protein sequence ID" value="PYH45361.1"/>
    <property type="molecule type" value="Genomic_DNA"/>
</dbReference>
<gene>
    <name evidence="2" type="ORF">BP01DRAFT_49942</name>
</gene>
<dbReference type="RefSeq" id="XP_025431343.1">
    <property type="nucleotide sequence ID" value="XM_025579907.1"/>
</dbReference>
<evidence type="ECO:0000313" key="2">
    <source>
        <dbReference type="EMBL" id="PYH45361.1"/>
    </source>
</evidence>
<keyword evidence="3" id="KW-1185">Reference proteome</keyword>
<reference evidence="2 3" key="1">
    <citation type="submission" date="2016-12" db="EMBL/GenBank/DDBJ databases">
        <title>The genomes of Aspergillus section Nigri reveals drivers in fungal speciation.</title>
        <authorList>
            <consortium name="DOE Joint Genome Institute"/>
            <person name="Vesth T.C."/>
            <person name="Nybo J."/>
            <person name="Theobald S."/>
            <person name="Brandl J."/>
            <person name="Frisvad J.C."/>
            <person name="Nielsen K.F."/>
            <person name="Lyhne E.K."/>
            <person name="Kogle M.E."/>
            <person name="Kuo A."/>
            <person name="Riley R."/>
            <person name="Clum A."/>
            <person name="Nolan M."/>
            <person name="Lipzen A."/>
            <person name="Salamov A."/>
            <person name="Henrissat B."/>
            <person name="Wiebenga A."/>
            <person name="De Vries R.P."/>
            <person name="Grigoriev I.V."/>
            <person name="Mortensen U.H."/>
            <person name="Andersen M.R."/>
            <person name="Baker S.E."/>
        </authorList>
    </citation>
    <scope>NUCLEOTIDE SEQUENCE [LARGE SCALE GENOMIC DNA]</scope>
    <source>
        <strain evidence="2 3">JOP 1030-1</strain>
    </source>
</reference>
<protein>
    <submittedName>
        <fullName evidence="2">Uncharacterized protein</fullName>
    </submittedName>
</protein>
<dbReference type="AlphaFoldDB" id="A0A318ZCZ1"/>
<dbReference type="Proteomes" id="UP000248349">
    <property type="component" value="Unassembled WGS sequence"/>
</dbReference>
<sequence>MSSIQHIQIRSTIGDMSISQSSPGDHTPDNCTIPTLLLTYRCSCRCRQPHDSSSIPALVIAKQPIIDWTARSSDINGTVYSSQRSTIASFQIPLVPTVSKTPFTKRVFPLMDYCRQRRRKKERENSHAQRNQLRGYTAGVPRGRYRPILHAIDH</sequence>
<name>A0A318ZCZ1_9EURO</name>